<keyword evidence="2" id="KW-0539">Nucleus</keyword>
<evidence type="ECO:0000313" key="4">
    <source>
        <dbReference type="EMBL" id="CAA2969965.1"/>
    </source>
</evidence>
<feature type="domain" description="RFTS" evidence="3">
    <location>
        <begin position="22"/>
        <end position="86"/>
    </location>
</feature>
<comment type="subcellular location">
    <subcellularLocation>
        <location evidence="1">Nucleus</location>
    </subcellularLocation>
</comment>
<dbReference type="EMBL" id="CACTIH010001957">
    <property type="protein sequence ID" value="CAA2969965.1"/>
    <property type="molecule type" value="Genomic_DNA"/>
</dbReference>
<protein>
    <submittedName>
        <fullName evidence="4">DNA (Cytosine-5)-methyltransferase 1</fullName>
    </submittedName>
</protein>
<dbReference type="Proteomes" id="UP000594638">
    <property type="component" value="Unassembled WGS sequence"/>
</dbReference>
<dbReference type="GO" id="GO:0005634">
    <property type="term" value="C:nucleus"/>
    <property type="evidence" value="ECO:0007669"/>
    <property type="project" value="UniProtKB-SubCell"/>
</dbReference>
<evidence type="ECO:0000259" key="3">
    <source>
        <dbReference type="Pfam" id="PF12047"/>
    </source>
</evidence>
<gene>
    <name evidence="4" type="ORF">OLEA9_A073095</name>
</gene>
<dbReference type="OrthoDB" id="1736440at2759"/>
<dbReference type="AlphaFoldDB" id="A0A8S0QVX3"/>
<sequence>MDDLVESSFTMRMGNCLLTLEVGNLYVSGLILPLKDIAKKEKTKGVRFDGFGCIEEWGLSGYEGYPVIWLLTKIADYDYDFPQARFTTGHCITLLMDDFTGAPSNESDDGSEYIFDPQ</sequence>
<comment type="caution">
    <text evidence="4">The sequence shown here is derived from an EMBL/GenBank/DDBJ whole genome shotgun (WGS) entry which is preliminary data.</text>
</comment>
<keyword evidence="5" id="KW-1185">Reference proteome</keyword>
<evidence type="ECO:0000256" key="2">
    <source>
        <dbReference type="ARBA" id="ARBA00023242"/>
    </source>
</evidence>
<name>A0A8S0QVX3_OLEEU</name>
<reference evidence="4 5" key="1">
    <citation type="submission" date="2019-12" db="EMBL/GenBank/DDBJ databases">
        <authorList>
            <person name="Alioto T."/>
            <person name="Alioto T."/>
            <person name="Gomez Garrido J."/>
        </authorList>
    </citation>
    <scope>NUCLEOTIDE SEQUENCE [LARGE SCALE GENOMIC DNA]</scope>
</reference>
<evidence type="ECO:0000256" key="1">
    <source>
        <dbReference type="ARBA" id="ARBA00004123"/>
    </source>
</evidence>
<dbReference type="Pfam" id="PF12047">
    <property type="entry name" value="DNMT1-RFD"/>
    <property type="match status" value="1"/>
</dbReference>
<evidence type="ECO:0000313" key="5">
    <source>
        <dbReference type="Proteomes" id="UP000594638"/>
    </source>
</evidence>
<organism evidence="4 5">
    <name type="scientific">Olea europaea subsp. europaea</name>
    <dbReference type="NCBI Taxonomy" id="158383"/>
    <lineage>
        <taxon>Eukaryota</taxon>
        <taxon>Viridiplantae</taxon>
        <taxon>Streptophyta</taxon>
        <taxon>Embryophyta</taxon>
        <taxon>Tracheophyta</taxon>
        <taxon>Spermatophyta</taxon>
        <taxon>Magnoliopsida</taxon>
        <taxon>eudicotyledons</taxon>
        <taxon>Gunneridae</taxon>
        <taxon>Pentapetalae</taxon>
        <taxon>asterids</taxon>
        <taxon>lamiids</taxon>
        <taxon>Lamiales</taxon>
        <taxon>Oleaceae</taxon>
        <taxon>Oleeae</taxon>
        <taxon>Olea</taxon>
    </lineage>
</organism>
<accession>A0A8S0QVX3</accession>
<dbReference type="InterPro" id="IPR022702">
    <property type="entry name" value="Cytosine_MeTrfase1_RFD"/>
</dbReference>
<dbReference type="Gramene" id="OE9A073095T1">
    <property type="protein sequence ID" value="OE9A073095C1"/>
    <property type="gene ID" value="OE9A073095"/>
</dbReference>
<proteinExistence type="predicted"/>